<proteinExistence type="predicted"/>
<comment type="caution">
    <text evidence="2">The sequence shown here is derived from an EMBL/GenBank/DDBJ whole genome shotgun (WGS) entry which is preliminary data.</text>
</comment>
<protein>
    <submittedName>
        <fullName evidence="2">Uncharacterized protein</fullName>
    </submittedName>
</protein>
<accession>A0A7J6AGI1</accession>
<feature type="region of interest" description="Disordered" evidence="1">
    <location>
        <begin position="1"/>
        <end position="66"/>
    </location>
</feature>
<sequence>MKRARRPVEEPPGTSDDVDSALEGSSQGVNTNTGRTDKESSRREECEQPVILENSAERDDARRKQKRIWSRTEIAAVLRHFQDHIARVRLAERQCAAHASGLWMTVKKLSCSVPCEVHLLWTQPLQRAEQLHTGDISAVHQLQGKR</sequence>
<name>A0A7J6AGI1_AMEME</name>
<evidence type="ECO:0000313" key="3">
    <source>
        <dbReference type="Proteomes" id="UP000593565"/>
    </source>
</evidence>
<dbReference type="AlphaFoldDB" id="A0A7J6AGI1"/>
<feature type="compositionally biased region" description="Basic and acidic residues" evidence="1">
    <location>
        <begin position="35"/>
        <end position="46"/>
    </location>
</feature>
<feature type="compositionally biased region" description="Polar residues" evidence="1">
    <location>
        <begin position="23"/>
        <end position="34"/>
    </location>
</feature>
<gene>
    <name evidence="2" type="ORF">AMELA_G00146880</name>
</gene>
<dbReference type="Proteomes" id="UP000593565">
    <property type="component" value="Unassembled WGS sequence"/>
</dbReference>
<evidence type="ECO:0000256" key="1">
    <source>
        <dbReference type="SAM" id="MobiDB-lite"/>
    </source>
</evidence>
<evidence type="ECO:0000313" key="2">
    <source>
        <dbReference type="EMBL" id="KAF4082025.1"/>
    </source>
</evidence>
<dbReference type="EMBL" id="JAAGNN010000012">
    <property type="protein sequence ID" value="KAF4082025.1"/>
    <property type="molecule type" value="Genomic_DNA"/>
</dbReference>
<keyword evidence="3" id="KW-1185">Reference proteome</keyword>
<organism evidence="2 3">
    <name type="scientific">Ameiurus melas</name>
    <name type="common">Black bullhead</name>
    <name type="synonym">Silurus melas</name>
    <dbReference type="NCBI Taxonomy" id="219545"/>
    <lineage>
        <taxon>Eukaryota</taxon>
        <taxon>Metazoa</taxon>
        <taxon>Chordata</taxon>
        <taxon>Craniata</taxon>
        <taxon>Vertebrata</taxon>
        <taxon>Euteleostomi</taxon>
        <taxon>Actinopterygii</taxon>
        <taxon>Neopterygii</taxon>
        <taxon>Teleostei</taxon>
        <taxon>Ostariophysi</taxon>
        <taxon>Siluriformes</taxon>
        <taxon>Ictaluridae</taxon>
        <taxon>Ameiurus</taxon>
    </lineage>
</organism>
<reference evidence="2 3" key="1">
    <citation type="submission" date="2020-02" db="EMBL/GenBank/DDBJ databases">
        <title>A chromosome-scale genome assembly of the black bullhead catfish (Ameiurus melas).</title>
        <authorList>
            <person name="Wen M."/>
            <person name="Zham M."/>
            <person name="Cabau C."/>
            <person name="Klopp C."/>
            <person name="Donnadieu C."/>
            <person name="Roques C."/>
            <person name="Bouchez O."/>
            <person name="Lampietro C."/>
            <person name="Jouanno E."/>
            <person name="Herpin A."/>
            <person name="Louis A."/>
            <person name="Berthelot C."/>
            <person name="Parey E."/>
            <person name="Roest-Crollius H."/>
            <person name="Braasch I."/>
            <person name="Postlethwait J."/>
            <person name="Robinson-Rechavi M."/>
            <person name="Echchiki A."/>
            <person name="Begum T."/>
            <person name="Montfort J."/>
            <person name="Schartl M."/>
            <person name="Bobe J."/>
            <person name="Guiguen Y."/>
        </authorList>
    </citation>
    <scope>NUCLEOTIDE SEQUENCE [LARGE SCALE GENOMIC DNA]</scope>
    <source>
        <strain evidence="2">M_S1</strain>
        <tissue evidence="2">Blood</tissue>
    </source>
</reference>